<protein>
    <submittedName>
        <fullName evidence="1">Uncharacterized protein</fullName>
    </submittedName>
</protein>
<dbReference type="Proteomes" id="UP000630923">
    <property type="component" value="Unassembled WGS sequence"/>
</dbReference>
<evidence type="ECO:0000313" key="2">
    <source>
        <dbReference type="Proteomes" id="UP000630923"/>
    </source>
</evidence>
<reference evidence="1" key="1">
    <citation type="journal article" date="2014" name="Int. J. Syst. Evol. Microbiol.">
        <title>Complete genome sequence of Corynebacterium casei LMG S-19264T (=DSM 44701T), isolated from a smear-ripened cheese.</title>
        <authorList>
            <consortium name="US DOE Joint Genome Institute (JGI-PGF)"/>
            <person name="Walter F."/>
            <person name="Albersmeier A."/>
            <person name="Kalinowski J."/>
            <person name="Ruckert C."/>
        </authorList>
    </citation>
    <scope>NUCLEOTIDE SEQUENCE</scope>
    <source>
        <strain evidence="1">KCTC 42590</strain>
    </source>
</reference>
<sequence>MIAREKAVHIYLLAPTLDRDHIIIAGYVILLHACHRAEELQL</sequence>
<organism evidence="1 2">
    <name type="scientific">Kordiimonas sediminis</name>
    <dbReference type="NCBI Taxonomy" id="1735581"/>
    <lineage>
        <taxon>Bacteria</taxon>
        <taxon>Pseudomonadati</taxon>
        <taxon>Pseudomonadota</taxon>
        <taxon>Alphaproteobacteria</taxon>
        <taxon>Kordiimonadales</taxon>
        <taxon>Kordiimonadaceae</taxon>
        <taxon>Kordiimonas</taxon>
    </lineage>
</organism>
<dbReference type="EMBL" id="BNCI01000001">
    <property type="protein sequence ID" value="GHF13297.1"/>
    <property type="molecule type" value="Genomic_DNA"/>
</dbReference>
<reference evidence="1" key="2">
    <citation type="submission" date="2020-09" db="EMBL/GenBank/DDBJ databases">
        <authorList>
            <person name="Sun Q."/>
            <person name="Kim S."/>
        </authorList>
    </citation>
    <scope>NUCLEOTIDE SEQUENCE</scope>
    <source>
        <strain evidence="1">KCTC 42590</strain>
    </source>
</reference>
<name>A0A919AM18_9PROT</name>
<proteinExistence type="predicted"/>
<accession>A0A919AM18</accession>
<keyword evidence="2" id="KW-1185">Reference proteome</keyword>
<comment type="caution">
    <text evidence="1">The sequence shown here is derived from an EMBL/GenBank/DDBJ whole genome shotgun (WGS) entry which is preliminary data.</text>
</comment>
<dbReference type="AlphaFoldDB" id="A0A919AM18"/>
<evidence type="ECO:0000313" key="1">
    <source>
        <dbReference type="EMBL" id="GHF13297.1"/>
    </source>
</evidence>
<gene>
    <name evidence="1" type="ORF">GCM10017044_04100</name>
</gene>